<keyword evidence="2" id="KW-1185">Reference proteome</keyword>
<comment type="caution">
    <text evidence="1">The sequence shown here is derived from an EMBL/GenBank/DDBJ whole genome shotgun (WGS) entry which is preliminary data.</text>
</comment>
<dbReference type="InterPro" id="IPR008979">
    <property type="entry name" value="Galactose-bd-like_sf"/>
</dbReference>
<dbReference type="Proteomes" id="UP001597512">
    <property type="component" value="Unassembled WGS sequence"/>
</dbReference>
<sequence>MSCTLNGKPAGKRIYAPYQLDITPFVRAGANQLEVRVSPTQLNGFIGKAKQGDKQYSQFRNKIDQLMSAGLAGPVRILEK</sequence>
<name>A0ABW6AI52_9BACT</name>
<dbReference type="SUPFAM" id="SSF49785">
    <property type="entry name" value="Galactose-binding domain-like"/>
    <property type="match status" value="1"/>
</dbReference>
<proteinExistence type="predicted"/>
<accession>A0ABW6AI52</accession>
<dbReference type="EMBL" id="JBHUOM010000012">
    <property type="protein sequence ID" value="MFD2935115.1"/>
    <property type="molecule type" value="Genomic_DNA"/>
</dbReference>
<evidence type="ECO:0000313" key="2">
    <source>
        <dbReference type="Proteomes" id="UP001597512"/>
    </source>
</evidence>
<dbReference type="Gene3D" id="2.60.120.260">
    <property type="entry name" value="Galactose-binding domain-like"/>
    <property type="match status" value="1"/>
</dbReference>
<gene>
    <name evidence="1" type="ORF">ACFS25_15085</name>
</gene>
<organism evidence="1 2">
    <name type="scientific">Spirosoma flavum</name>
    <dbReference type="NCBI Taxonomy" id="2048557"/>
    <lineage>
        <taxon>Bacteria</taxon>
        <taxon>Pseudomonadati</taxon>
        <taxon>Bacteroidota</taxon>
        <taxon>Cytophagia</taxon>
        <taxon>Cytophagales</taxon>
        <taxon>Cytophagaceae</taxon>
        <taxon>Spirosoma</taxon>
    </lineage>
</organism>
<dbReference type="RefSeq" id="WP_381502422.1">
    <property type="nucleotide sequence ID" value="NZ_JBHUOM010000012.1"/>
</dbReference>
<protein>
    <submittedName>
        <fullName evidence="1">Uncharacterized protein</fullName>
    </submittedName>
</protein>
<reference evidence="2" key="1">
    <citation type="journal article" date="2019" name="Int. J. Syst. Evol. Microbiol.">
        <title>The Global Catalogue of Microorganisms (GCM) 10K type strain sequencing project: providing services to taxonomists for standard genome sequencing and annotation.</title>
        <authorList>
            <consortium name="The Broad Institute Genomics Platform"/>
            <consortium name="The Broad Institute Genome Sequencing Center for Infectious Disease"/>
            <person name="Wu L."/>
            <person name="Ma J."/>
        </authorList>
    </citation>
    <scope>NUCLEOTIDE SEQUENCE [LARGE SCALE GENOMIC DNA]</scope>
    <source>
        <strain evidence="2">KCTC 52490</strain>
    </source>
</reference>
<evidence type="ECO:0000313" key="1">
    <source>
        <dbReference type="EMBL" id="MFD2935115.1"/>
    </source>
</evidence>